<protein>
    <submittedName>
        <fullName evidence="8">Na/Pi cotransporter family protein</fullName>
    </submittedName>
</protein>
<feature type="transmembrane region" description="Helical" evidence="6">
    <location>
        <begin position="99"/>
        <end position="121"/>
    </location>
</feature>
<evidence type="ECO:0000259" key="7">
    <source>
        <dbReference type="Pfam" id="PF01895"/>
    </source>
</evidence>
<dbReference type="GO" id="GO:0005436">
    <property type="term" value="F:sodium:phosphate symporter activity"/>
    <property type="evidence" value="ECO:0007669"/>
    <property type="project" value="InterPro"/>
</dbReference>
<evidence type="ECO:0000256" key="1">
    <source>
        <dbReference type="ARBA" id="ARBA00004651"/>
    </source>
</evidence>
<dbReference type="Proteomes" id="UP000462760">
    <property type="component" value="Unassembled WGS sequence"/>
</dbReference>
<keyword evidence="2" id="KW-1003">Cell membrane</keyword>
<feature type="transmembrane region" description="Helical" evidence="6">
    <location>
        <begin position="46"/>
        <end position="79"/>
    </location>
</feature>
<dbReference type="GO" id="GO:0005886">
    <property type="term" value="C:plasma membrane"/>
    <property type="evidence" value="ECO:0007669"/>
    <property type="project" value="UniProtKB-SubCell"/>
</dbReference>
<keyword evidence="5 6" id="KW-0472">Membrane</keyword>
<dbReference type="InterPro" id="IPR003841">
    <property type="entry name" value="Na/Pi_transpt"/>
</dbReference>
<dbReference type="InterPro" id="IPR004633">
    <property type="entry name" value="NaPi_cotrn-rel/YqeW-like"/>
</dbReference>
<dbReference type="EMBL" id="VULR01000001">
    <property type="protein sequence ID" value="MSS42191.1"/>
    <property type="molecule type" value="Genomic_DNA"/>
</dbReference>
<accession>A0A844FDY7</accession>
<feature type="transmembrane region" description="Helical" evidence="6">
    <location>
        <begin position="237"/>
        <end position="256"/>
    </location>
</feature>
<gene>
    <name evidence="8" type="ORF">FYJ27_00360</name>
</gene>
<comment type="subcellular location">
    <subcellularLocation>
        <location evidence="1">Cell membrane</location>
        <topology evidence="1">Multi-pass membrane protein</topology>
    </subcellularLocation>
</comment>
<feature type="transmembrane region" description="Helical" evidence="6">
    <location>
        <begin position="171"/>
        <end position="194"/>
    </location>
</feature>
<dbReference type="Pfam" id="PF01895">
    <property type="entry name" value="PhoU"/>
    <property type="match status" value="2"/>
</dbReference>
<proteinExistence type="predicted"/>
<dbReference type="InterPro" id="IPR026022">
    <property type="entry name" value="PhoU_dom"/>
</dbReference>
<evidence type="ECO:0000256" key="6">
    <source>
        <dbReference type="SAM" id="Phobius"/>
    </source>
</evidence>
<dbReference type="GO" id="GO:0044341">
    <property type="term" value="P:sodium-dependent phosphate transport"/>
    <property type="evidence" value="ECO:0007669"/>
    <property type="project" value="InterPro"/>
</dbReference>
<reference evidence="8 9" key="1">
    <citation type="submission" date="2019-08" db="EMBL/GenBank/DDBJ databases">
        <title>In-depth cultivation of the pig gut microbiome towards novel bacterial diversity and tailored functional studies.</title>
        <authorList>
            <person name="Wylensek D."/>
            <person name="Hitch T.C.A."/>
            <person name="Clavel T."/>
        </authorList>
    </citation>
    <scope>NUCLEOTIDE SEQUENCE [LARGE SCALE GENOMIC DNA]</scope>
    <source>
        <strain evidence="8 9">Med78-601-WT-4W-RMD-3</strain>
    </source>
</reference>
<dbReference type="PANTHER" id="PTHR10010:SF46">
    <property type="entry name" value="SODIUM-DEPENDENT PHOSPHATE TRANSPORT PROTEIN 2B"/>
    <property type="match status" value="1"/>
</dbReference>
<evidence type="ECO:0000313" key="8">
    <source>
        <dbReference type="EMBL" id="MSS42191.1"/>
    </source>
</evidence>
<feature type="domain" description="PhoU" evidence="7">
    <location>
        <begin position="339"/>
        <end position="425"/>
    </location>
</feature>
<dbReference type="RefSeq" id="WP_154481404.1">
    <property type="nucleotide sequence ID" value="NZ_VULR01000001.1"/>
</dbReference>
<sequence>MEIAFGVFGGLGLFLYGMNLMGMGLQKAAGERLKKLIEVLTNNRLMGVLVGALVTMIIQSSSATTVMVIGFVNAGLMTLNQAVGVIMGANVGTTITAQLIAFNLTDFAPIALGVGVGIWLFTSRKSAKDFAEILIGFGLLFMGMDLMSNSLAPLSENPAFKSIMISLNDPFLGVLVGLGLTTILQSSSASIGLLQALAREGLISLNIAFPILFGDNIGTTTTALLSSIGTNKTAKRAAIIHFLFNLIGTIIFMTLLRTPIQKVVLALTPGNIQKQIANAHTIFNILNVIIQFPFAGLLVKAANKLVPGDIEEEGVGLKFLDSRIIETPSIAVGQVSKEVSRMGKVVEKNLETSAKAFFSKDSKLIQEVFQQEKVINRLETDITEYLVELSNAPLTKEQHNAVNTLFNAVNDIERVGDHADNLAELAQYRMDHRLWFTDDAMDELKVMFDKVENVYISAVEAFKNTDFKKAEEVLKMEEEVDFMEKQYRANHIDRLNNLACQPSAGVIFLDLISNLERISDHSSNIAQYVLDKQNS</sequence>
<comment type="caution">
    <text evidence="8">The sequence shown here is derived from an EMBL/GenBank/DDBJ whole genome shotgun (WGS) entry which is preliminary data.</text>
</comment>
<dbReference type="NCBIfam" id="NF037997">
    <property type="entry name" value="Na_Pi_symport"/>
    <property type="match status" value="1"/>
</dbReference>
<feature type="transmembrane region" description="Helical" evidence="6">
    <location>
        <begin position="6"/>
        <end position="25"/>
    </location>
</feature>
<keyword evidence="4 6" id="KW-1133">Transmembrane helix</keyword>
<dbReference type="SUPFAM" id="SSF109755">
    <property type="entry name" value="PhoU-like"/>
    <property type="match status" value="1"/>
</dbReference>
<dbReference type="Gene3D" id="1.20.58.220">
    <property type="entry name" value="Phosphate transport system protein phou homolog 2, domain 2"/>
    <property type="match status" value="1"/>
</dbReference>
<dbReference type="InterPro" id="IPR038078">
    <property type="entry name" value="PhoU-like_sf"/>
</dbReference>
<evidence type="ECO:0000313" key="9">
    <source>
        <dbReference type="Proteomes" id="UP000462760"/>
    </source>
</evidence>
<dbReference type="AlphaFoldDB" id="A0A844FDY7"/>
<evidence type="ECO:0000256" key="3">
    <source>
        <dbReference type="ARBA" id="ARBA00022692"/>
    </source>
</evidence>
<organism evidence="8 9">
    <name type="scientific">Anaerosalibacter bizertensis</name>
    <dbReference type="NCBI Taxonomy" id="932217"/>
    <lineage>
        <taxon>Bacteria</taxon>
        <taxon>Bacillati</taxon>
        <taxon>Bacillota</taxon>
        <taxon>Tissierellia</taxon>
        <taxon>Tissierellales</taxon>
        <taxon>Sporanaerobacteraceae</taxon>
        <taxon>Anaerosalibacter</taxon>
    </lineage>
</organism>
<feature type="transmembrane region" description="Helical" evidence="6">
    <location>
        <begin position="133"/>
        <end position="151"/>
    </location>
</feature>
<feature type="domain" description="PhoU" evidence="7">
    <location>
        <begin position="446"/>
        <end position="529"/>
    </location>
</feature>
<dbReference type="PANTHER" id="PTHR10010">
    <property type="entry name" value="SOLUTE CARRIER FAMILY 34 SODIUM PHOSPHATE , MEMBER 2-RELATED"/>
    <property type="match status" value="1"/>
</dbReference>
<dbReference type="OrthoDB" id="9763003at2"/>
<evidence type="ECO:0000256" key="5">
    <source>
        <dbReference type="ARBA" id="ARBA00023136"/>
    </source>
</evidence>
<dbReference type="Pfam" id="PF02690">
    <property type="entry name" value="Na_Pi_cotrans"/>
    <property type="match status" value="1"/>
</dbReference>
<dbReference type="NCBIfam" id="TIGR00704">
    <property type="entry name" value="NaPi_cotrn_rel"/>
    <property type="match status" value="1"/>
</dbReference>
<name>A0A844FDY7_9FIRM</name>
<evidence type="ECO:0000256" key="2">
    <source>
        <dbReference type="ARBA" id="ARBA00022475"/>
    </source>
</evidence>
<keyword evidence="3 6" id="KW-0812">Transmembrane</keyword>
<evidence type="ECO:0000256" key="4">
    <source>
        <dbReference type="ARBA" id="ARBA00022989"/>
    </source>
</evidence>